<name>A0ABS6Z089_9ACTN</name>
<proteinExistence type="predicted"/>
<evidence type="ECO:0000256" key="1">
    <source>
        <dbReference type="SAM" id="MobiDB-lite"/>
    </source>
</evidence>
<evidence type="ECO:0000256" key="2">
    <source>
        <dbReference type="SAM" id="Phobius"/>
    </source>
</evidence>
<keyword evidence="2" id="KW-1133">Transmembrane helix</keyword>
<comment type="caution">
    <text evidence="3">The sequence shown here is derived from an EMBL/GenBank/DDBJ whole genome shotgun (WGS) entry which is preliminary data.</text>
</comment>
<keyword evidence="2" id="KW-0812">Transmembrane</keyword>
<protein>
    <submittedName>
        <fullName evidence="3">Uncharacterized protein</fullName>
    </submittedName>
</protein>
<keyword evidence="4" id="KW-1185">Reference proteome</keyword>
<organism evidence="3 4">
    <name type="scientific">Streptomyces bambusae</name>
    <dbReference type="NCBI Taxonomy" id="1550616"/>
    <lineage>
        <taxon>Bacteria</taxon>
        <taxon>Bacillati</taxon>
        <taxon>Actinomycetota</taxon>
        <taxon>Actinomycetes</taxon>
        <taxon>Kitasatosporales</taxon>
        <taxon>Streptomycetaceae</taxon>
        <taxon>Streptomyces</taxon>
    </lineage>
</organism>
<dbReference type="RefSeq" id="WP_219664555.1">
    <property type="nucleotide sequence ID" value="NZ_WTFF01000006.1"/>
</dbReference>
<feature type="compositionally biased region" description="Low complexity" evidence="1">
    <location>
        <begin position="14"/>
        <end position="23"/>
    </location>
</feature>
<evidence type="ECO:0000313" key="3">
    <source>
        <dbReference type="EMBL" id="MBW5480678.1"/>
    </source>
</evidence>
<feature type="region of interest" description="Disordered" evidence="1">
    <location>
        <begin position="1"/>
        <end position="80"/>
    </location>
</feature>
<dbReference type="Proteomes" id="UP000812013">
    <property type="component" value="Unassembled WGS sequence"/>
</dbReference>
<feature type="compositionally biased region" description="Pro residues" evidence="1">
    <location>
        <begin position="39"/>
        <end position="71"/>
    </location>
</feature>
<dbReference type="EMBL" id="WTFF01000006">
    <property type="protein sequence ID" value="MBW5480678.1"/>
    <property type="molecule type" value="Genomic_DNA"/>
</dbReference>
<dbReference type="SUPFAM" id="SSF81995">
    <property type="entry name" value="beta-sandwich domain of Sec23/24"/>
    <property type="match status" value="1"/>
</dbReference>
<sequence>MSFNQPGPYGGQQPGPYGQQPYGQPAPPPPAPGYGYPQQAPPPPPGYPQQPGVPPQPPYGYPGQPPTPPYGGMPVQQPPKKKTGLIVTAAVVAVAVIAGGGWYFLGGGGGGVSSDTKGYKLVMPESIDAFKKNAKSPANIEDKVFEGEQKAKAEAMGVKNAHNVAAQYANGTDDKTSKQLHANGLYGEVADPGKAVDNYFASIGKNKESEAKNFTYEVVGTPQEFKPSGFKGGVMKCANVKGTSTKSGSSAAPGMKDFIIPTCAMGDLSTLTSVNMIDPAKALLGAPSGTLDEVAALAAKVYNTARVKA</sequence>
<accession>A0ABS6Z089</accession>
<evidence type="ECO:0000313" key="4">
    <source>
        <dbReference type="Proteomes" id="UP000812013"/>
    </source>
</evidence>
<feature type="transmembrane region" description="Helical" evidence="2">
    <location>
        <begin position="83"/>
        <end position="105"/>
    </location>
</feature>
<reference evidence="3 4" key="1">
    <citation type="submission" date="2019-12" db="EMBL/GenBank/DDBJ databases">
        <title>Genome sequence of Streptomyces bambusae.</title>
        <authorList>
            <person name="Bansal K."/>
            <person name="Choksket S."/>
            <person name="Korpole S."/>
            <person name="Patil P.B."/>
        </authorList>
    </citation>
    <scope>NUCLEOTIDE SEQUENCE [LARGE SCALE GENOMIC DNA]</scope>
    <source>
        <strain evidence="3 4">SK60</strain>
    </source>
</reference>
<gene>
    <name evidence="3" type="ORF">GPJ59_01870</name>
</gene>
<keyword evidence="2" id="KW-0472">Membrane</keyword>